<name>A0ABT2XZ37_9PSED</name>
<dbReference type="RefSeq" id="WP_263471075.1">
    <property type="nucleotide sequence ID" value="NZ_JAMSHA010000007.1"/>
</dbReference>
<reference evidence="1" key="1">
    <citation type="submission" date="2022-06" db="EMBL/GenBank/DDBJ databases">
        <title>De novo draft assembly of the Pseudomonas mercurotoleraris sp. nov., isolated from the plants rhizosphere.</title>
        <authorList>
            <person name="Robas M."/>
            <person name="Gonzalez D."/>
            <person name="Fernandez V.M."/>
            <person name="Luna L."/>
            <person name="Provanza A."/>
            <person name="Jimenez P.A."/>
        </authorList>
    </citation>
    <scope>NUCLEOTIDE SEQUENCE</scope>
    <source>
        <strain evidence="1">SAICEUPSM</strain>
    </source>
</reference>
<evidence type="ECO:0000313" key="2">
    <source>
        <dbReference type="Proteomes" id="UP001063475"/>
    </source>
</evidence>
<sequence>MVKNAKAVKLKNGFLDYAGKHVLNAMISSSVIERCAILFDALIKEREAEGYTWKINAEGKTMVTVNDEPIAVRLVERLDKHPIPPPQAPPRRS</sequence>
<proteinExistence type="predicted"/>
<dbReference type="Proteomes" id="UP001063475">
    <property type="component" value="Unassembled WGS sequence"/>
</dbReference>
<evidence type="ECO:0000313" key="1">
    <source>
        <dbReference type="EMBL" id="MCV2223947.1"/>
    </source>
</evidence>
<keyword evidence="2" id="KW-1185">Reference proteome</keyword>
<comment type="caution">
    <text evidence="1">The sequence shown here is derived from an EMBL/GenBank/DDBJ whole genome shotgun (WGS) entry which is preliminary data.</text>
</comment>
<organism evidence="1 2">
    <name type="scientific">Pseudomonas mercuritolerans</name>
    <dbReference type="NCBI Taxonomy" id="2951809"/>
    <lineage>
        <taxon>Bacteria</taxon>
        <taxon>Pseudomonadati</taxon>
        <taxon>Pseudomonadota</taxon>
        <taxon>Gammaproteobacteria</taxon>
        <taxon>Pseudomonadales</taxon>
        <taxon>Pseudomonadaceae</taxon>
        <taxon>Pseudomonas</taxon>
    </lineage>
</organism>
<protein>
    <submittedName>
        <fullName evidence="1">Uncharacterized protein</fullName>
    </submittedName>
</protein>
<dbReference type="EMBL" id="JAMSHA010000007">
    <property type="protein sequence ID" value="MCV2223947.1"/>
    <property type="molecule type" value="Genomic_DNA"/>
</dbReference>
<gene>
    <name evidence="1" type="ORF">ND528_20465</name>
</gene>
<accession>A0ABT2XZ37</accession>